<dbReference type="Gene3D" id="2.60.120.10">
    <property type="entry name" value="Jelly Rolls"/>
    <property type="match status" value="1"/>
</dbReference>
<keyword evidence="1" id="KW-0805">Transcription regulation</keyword>
<dbReference type="Pfam" id="PF00027">
    <property type="entry name" value="cNMP_binding"/>
    <property type="match status" value="1"/>
</dbReference>
<sequence>MYIKKLIDQGFQVKEYLKDTIIYEPGMQPRFVYFIKSGEIRMVTVSDEGKEFIQGIFKSGQYFGEPALLINRPYLAYTVTNKDSQLIAVNKDAFFDLLKNDPDFSMDLIKVLSNRLFYKSMMLEELANEKAEHRLLTIINYLIADVPAGQPLNVTRQELADMTGLRVETVIREVKLLAAKQIIQLKKGKIIKNDSIEMDRFL</sequence>
<feature type="domain" description="HTH crp-type" evidence="5">
    <location>
        <begin position="129"/>
        <end position="196"/>
    </location>
</feature>
<dbReference type="InterPro" id="IPR014710">
    <property type="entry name" value="RmlC-like_jellyroll"/>
</dbReference>
<dbReference type="RefSeq" id="WP_269426939.1">
    <property type="nucleotide sequence ID" value="NZ_JAPWGM010000002.1"/>
</dbReference>
<dbReference type="InterPro" id="IPR050397">
    <property type="entry name" value="Env_Response_Regulators"/>
</dbReference>
<dbReference type="InterPro" id="IPR000595">
    <property type="entry name" value="cNMP-bd_dom"/>
</dbReference>
<dbReference type="SUPFAM" id="SSF46785">
    <property type="entry name" value="Winged helix' DNA-binding domain"/>
    <property type="match status" value="1"/>
</dbReference>
<organism evidence="6 7">
    <name type="scientific">Pedobacter punctiformis</name>
    <dbReference type="NCBI Taxonomy" id="3004097"/>
    <lineage>
        <taxon>Bacteria</taxon>
        <taxon>Pseudomonadati</taxon>
        <taxon>Bacteroidota</taxon>
        <taxon>Sphingobacteriia</taxon>
        <taxon>Sphingobacteriales</taxon>
        <taxon>Sphingobacteriaceae</taxon>
        <taxon>Pedobacter</taxon>
    </lineage>
</organism>
<dbReference type="PROSITE" id="PS50042">
    <property type="entry name" value="CNMP_BINDING_3"/>
    <property type="match status" value="1"/>
</dbReference>
<evidence type="ECO:0000256" key="2">
    <source>
        <dbReference type="ARBA" id="ARBA00023125"/>
    </source>
</evidence>
<dbReference type="PANTHER" id="PTHR24567">
    <property type="entry name" value="CRP FAMILY TRANSCRIPTIONAL REGULATORY PROTEIN"/>
    <property type="match status" value="1"/>
</dbReference>
<dbReference type="InterPro" id="IPR036390">
    <property type="entry name" value="WH_DNA-bd_sf"/>
</dbReference>
<feature type="domain" description="Cyclic nucleotide-binding" evidence="4">
    <location>
        <begin position="14"/>
        <end position="98"/>
    </location>
</feature>
<keyword evidence="2" id="KW-0238">DNA-binding</keyword>
<dbReference type="PROSITE" id="PS51063">
    <property type="entry name" value="HTH_CRP_2"/>
    <property type="match status" value="1"/>
</dbReference>
<dbReference type="SMART" id="SM00419">
    <property type="entry name" value="HTH_CRP"/>
    <property type="match status" value="1"/>
</dbReference>
<evidence type="ECO:0000259" key="4">
    <source>
        <dbReference type="PROSITE" id="PS50042"/>
    </source>
</evidence>
<dbReference type="Proteomes" id="UP001144347">
    <property type="component" value="Unassembled WGS sequence"/>
</dbReference>
<comment type="caution">
    <text evidence="6">The sequence shown here is derived from an EMBL/GenBank/DDBJ whole genome shotgun (WGS) entry which is preliminary data.</text>
</comment>
<name>A0ABT4L7G4_9SPHI</name>
<evidence type="ECO:0000313" key="7">
    <source>
        <dbReference type="Proteomes" id="UP001144347"/>
    </source>
</evidence>
<dbReference type="SMART" id="SM00100">
    <property type="entry name" value="cNMP"/>
    <property type="match status" value="1"/>
</dbReference>
<keyword evidence="3" id="KW-0804">Transcription</keyword>
<dbReference type="InterPro" id="IPR018490">
    <property type="entry name" value="cNMP-bd_dom_sf"/>
</dbReference>
<evidence type="ECO:0000256" key="3">
    <source>
        <dbReference type="ARBA" id="ARBA00023163"/>
    </source>
</evidence>
<dbReference type="InterPro" id="IPR012318">
    <property type="entry name" value="HTH_CRP"/>
</dbReference>
<dbReference type="PANTHER" id="PTHR24567:SF74">
    <property type="entry name" value="HTH-TYPE TRANSCRIPTIONAL REGULATOR ARCR"/>
    <property type="match status" value="1"/>
</dbReference>
<dbReference type="CDD" id="cd00038">
    <property type="entry name" value="CAP_ED"/>
    <property type="match status" value="1"/>
</dbReference>
<proteinExistence type="predicted"/>
<evidence type="ECO:0000313" key="6">
    <source>
        <dbReference type="EMBL" id="MCZ4243864.1"/>
    </source>
</evidence>
<dbReference type="EMBL" id="JAPWGM010000002">
    <property type="protein sequence ID" value="MCZ4243864.1"/>
    <property type="molecule type" value="Genomic_DNA"/>
</dbReference>
<reference evidence="6" key="1">
    <citation type="submission" date="2022-12" db="EMBL/GenBank/DDBJ databases">
        <title>Genome sequence of HCMS5-2.</title>
        <authorList>
            <person name="Woo H."/>
        </authorList>
    </citation>
    <scope>NUCLEOTIDE SEQUENCE</scope>
    <source>
        <strain evidence="6">HCMS5-2</strain>
    </source>
</reference>
<evidence type="ECO:0000256" key="1">
    <source>
        <dbReference type="ARBA" id="ARBA00023015"/>
    </source>
</evidence>
<keyword evidence="7" id="KW-1185">Reference proteome</keyword>
<dbReference type="SUPFAM" id="SSF51206">
    <property type="entry name" value="cAMP-binding domain-like"/>
    <property type="match status" value="1"/>
</dbReference>
<gene>
    <name evidence="6" type="ORF">O0955_07575</name>
</gene>
<dbReference type="Pfam" id="PF13545">
    <property type="entry name" value="HTH_Crp_2"/>
    <property type="match status" value="1"/>
</dbReference>
<accession>A0ABT4L7G4</accession>
<evidence type="ECO:0000259" key="5">
    <source>
        <dbReference type="PROSITE" id="PS51063"/>
    </source>
</evidence>
<protein>
    <submittedName>
        <fullName evidence="6">Crp/Fnr family transcriptional regulator</fullName>
    </submittedName>
</protein>